<name>A0ABS4TQZ9_9PSEU</name>
<gene>
    <name evidence="1" type="ORF">JOF56_006718</name>
</gene>
<evidence type="ECO:0000313" key="2">
    <source>
        <dbReference type="Proteomes" id="UP001519332"/>
    </source>
</evidence>
<evidence type="ECO:0000313" key="1">
    <source>
        <dbReference type="EMBL" id="MBP2326333.1"/>
    </source>
</evidence>
<comment type="caution">
    <text evidence="1">The sequence shown here is derived from an EMBL/GenBank/DDBJ whole genome shotgun (WGS) entry which is preliminary data.</text>
</comment>
<dbReference type="RefSeq" id="WP_209643407.1">
    <property type="nucleotide sequence ID" value="NZ_JAGINW010000001.1"/>
</dbReference>
<proteinExistence type="predicted"/>
<dbReference type="Proteomes" id="UP001519332">
    <property type="component" value="Unassembled WGS sequence"/>
</dbReference>
<keyword evidence="2" id="KW-1185">Reference proteome</keyword>
<reference evidence="1 2" key="1">
    <citation type="submission" date="2021-03" db="EMBL/GenBank/DDBJ databases">
        <title>Sequencing the genomes of 1000 actinobacteria strains.</title>
        <authorList>
            <person name="Klenk H.-P."/>
        </authorList>
    </citation>
    <scope>NUCLEOTIDE SEQUENCE [LARGE SCALE GENOMIC DNA]</scope>
    <source>
        <strain evidence="1 2">DSM 46670</strain>
    </source>
</reference>
<dbReference type="EMBL" id="JAGINW010000001">
    <property type="protein sequence ID" value="MBP2326333.1"/>
    <property type="molecule type" value="Genomic_DNA"/>
</dbReference>
<organism evidence="1 2">
    <name type="scientific">Kibdelosporangium banguiense</name>
    <dbReference type="NCBI Taxonomy" id="1365924"/>
    <lineage>
        <taxon>Bacteria</taxon>
        <taxon>Bacillati</taxon>
        <taxon>Actinomycetota</taxon>
        <taxon>Actinomycetes</taxon>
        <taxon>Pseudonocardiales</taxon>
        <taxon>Pseudonocardiaceae</taxon>
        <taxon>Kibdelosporangium</taxon>
    </lineage>
</organism>
<sequence>MTSFPSAARKAGDPRVTVDNRILALRESVARFCPYGFRATWHHVLVNARVPRQLTDDPDSLCRAAAELVEARQVWMTYRDAFADRRRREKALGRRDPVFADRWYSWGNRLAYCPNPTVHPRERLVVVVQRVMEAYLSGRDVSVSCPACGSTRPDATPCPRCGVDTQWLSGRPVTVYRWRRIWQAV</sequence>
<protein>
    <submittedName>
        <fullName evidence="1">Endogenous inhibitor of DNA gyrase (YacG/DUF329 family)</fullName>
    </submittedName>
</protein>
<accession>A0ABS4TQZ9</accession>